<dbReference type="Proteomes" id="UP000324222">
    <property type="component" value="Unassembled WGS sequence"/>
</dbReference>
<comment type="caution">
    <text evidence="1">The sequence shown here is derived from an EMBL/GenBank/DDBJ whole genome shotgun (WGS) entry which is preliminary data.</text>
</comment>
<name>A0A5B7IN62_PORTR</name>
<gene>
    <name evidence="1" type="ORF">E2C01_080071</name>
</gene>
<sequence>MHNVVARRRSFIRYAGTHSSRPLTTIVQIVAIQSSSLGRGSVQQPATAAQNVAECSNMVQSQSAGCVQ</sequence>
<keyword evidence="2" id="KW-1185">Reference proteome</keyword>
<protein>
    <submittedName>
        <fullName evidence="1">Uncharacterized protein</fullName>
    </submittedName>
</protein>
<accession>A0A5B7IN62</accession>
<evidence type="ECO:0000313" key="2">
    <source>
        <dbReference type="Proteomes" id="UP000324222"/>
    </source>
</evidence>
<proteinExistence type="predicted"/>
<dbReference type="AlphaFoldDB" id="A0A5B7IN62"/>
<evidence type="ECO:0000313" key="1">
    <source>
        <dbReference type="EMBL" id="MPC85302.1"/>
    </source>
</evidence>
<dbReference type="EMBL" id="VSRR010067971">
    <property type="protein sequence ID" value="MPC85302.1"/>
    <property type="molecule type" value="Genomic_DNA"/>
</dbReference>
<reference evidence="1 2" key="1">
    <citation type="submission" date="2019-05" db="EMBL/GenBank/DDBJ databases">
        <title>Another draft genome of Portunus trituberculatus and its Hox gene families provides insights of decapod evolution.</title>
        <authorList>
            <person name="Jeong J.-H."/>
            <person name="Song I."/>
            <person name="Kim S."/>
            <person name="Choi T."/>
            <person name="Kim D."/>
            <person name="Ryu S."/>
            <person name="Kim W."/>
        </authorList>
    </citation>
    <scope>NUCLEOTIDE SEQUENCE [LARGE SCALE GENOMIC DNA]</scope>
    <source>
        <tissue evidence="1">Muscle</tissue>
    </source>
</reference>
<organism evidence="1 2">
    <name type="scientific">Portunus trituberculatus</name>
    <name type="common">Swimming crab</name>
    <name type="synonym">Neptunus trituberculatus</name>
    <dbReference type="NCBI Taxonomy" id="210409"/>
    <lineage>
        <taxon>Eukaryota</taxon>
        <taxon>Metazoa</taxon>
        <taxon>Ecdysozoa</taxon>
        <taxon>Arthropoda</taxon>
        <taxon>Crustacea</taxon>
        <taxon>Multicrustacea</taxon>
        <taxon>Malacostraca</taxon>
        <taxon>Eumalacostraca</taxon>
        <taxon>Eucarida</taxon>
        <taxon>Decapoda</taxon>
        <taxon>Pleocyemata</taxon>
        <taxon>Brachyura</taxon>
        <taxon>Eubrachyura</taxon>
        <taxon>Portunoidea</taxon>
        <taxon>Portunidae</taxon>
        <taxon>Portuninae</taxon>
        <taxon>Portunus</taxon>
    </lineage>
</organism>